<gene>
    <name evidence="2" type="ORF">BHQ21_21970</name>
</gene>
<dbReference type="OrthoDB" id="4736929at2"/>
<name>A0A1E3SLI5_9MYCO</name>
<comment type="caution">
    <text evidence="2">The sequence shown here is derived from an EMBL/GenBank/DDBJ whole genome shotgun (WGS) entry which is preliminary data.</text>
</comment>
<accession>A0A1E3SLI5</accession>
<dbReference type="EMBL" id="MIHC01000048">
    <property type="protein sequence ID" value="ODR03015.1"/>
    <property type="molecule type" value="Genomic_DNA"/>
</dbReference>
<feature type="compositionally biased region" description="Polar residues" evidence="1">
    <location>
        <begin position="1"/>
        <end position="14"/>
    </location>
</feature>
<keyword evidence="3" id="KW-1185">Reference proteome</keyword>
<evidence type="ECO:0000313" key="3">
    <source>
        <dbReference type="Proteomes" id="UP000094224"/>
    </source>
</evidence>
<dbReference type="AlphaFoldDB" id="A0A1E3SLI5"/>
<reference evidence="3" key="1">
    <citation type="submission" date="2016-09" db="EMBL/GenBank/DDBJ databases">
        <authorList>
            <person name="Greninger A.L."/>
            <person name="Jerome K.R."/>
            <person name="Mcnair B."/>
            <person name="Wallis C."/>
            <person name="Fang F."/>
        </authorList>
    </citation>
    <scope>NUCLEOTIDE SEQUENCE [LARGE SCALE GENOMIC DNA]</scope>
    <source>
        <strain evidence="3">BC1_M4</strain>
    </source>
</reference>
<feature type="region of interest" description="Disordered" evidence="1">
    <location>
        <begin position="1"/>
        <end position="22"/>
    </location>
</feature>
<sequence length="97" mass="10754">MSPSTRRLTMTQAPQKPAPRWAELSDDVLASVEVGRKQATDAVRKFVDQISPVLPEQSRRKTVVDAALDLADELVTTQIEFVRSVVRSAGHSEKHSE</sequence>
<proteinExistence type="predicted"/>
<evidence type="ECO:0000256" key="1">
    <source>
        <dbReference type="SAM" id="MobiDB-lite"/>
    </source>
</evidence>
<dbReference type="Proteomes" id="UP000094224">
    <property type="component" value="Unassembled WGS sequence"/>
</dbReference>
<organism evidence="2 3">
    <name type="scientific">Mycobacterium sherrisii</name>
    <dbReference type="NCBI Taxonomy" id="243061"/>
    <lineage>
        <taxon>Bacteria</taxon>
        <taxon>Bacillati</taxon>
        <taxon>Actinomycetota</taxon>
        <taxon>Actinomycetes</taxon>
        <taxon>Mycobacteriales</taxon>
        <taxon>Mycobacteriaceae</taxon>
        <taxon>Mycobacterium</taxon>
        <taxon>Mycobacterium simiae complex</taxon>
    </lineage>
</organism>
<protein>
    <submittedName>
        <fullName evidence="2">Uncharacterized protein</fullName>
    </submittedName>
</protein>
<evidence type="ECO:0000313" key="2">
    <source>
        <dbReference type="EMBL" id="ODR03015.1"/>
    </source>
</evidence>